<evidence type="ECO:0000256" key="1">
    <source>
        <dbReference type="ARBA" id="ARBA00023157"/>
    </source>
</evidence>
<comment type="caution">
    <text evidence="7">The sequence shown here is derived from an EMBL/GenBank/DDBJ whole genome shotgun (WGS) entry which is preliminary data.</text>
</comment>
<evidence type="ECO:0000256" key="5">
    <source>
        <dbReference type="SAM" id="SignalP"/>
    </source>
</evidence>
<feature type="domain" description="Fungal lipase-type" evidence="6">
    <location>
        <begin position="102"/>
        <end position="240"/>
    </location>
</feature>
<reference evidence="7 8" key="1">
    <citation type="submission" date="2024-02" db="EMBL/GenBank/DDBJ databases">
        <title>A draft genome for the cacao thread blight pathogen Marasmius crinis-equi.</title>
        <authorList>
            <person name="Cohen S.P."/>
            <person name="Baruah I.K."/>
            <person name="Amoako-Attah I."/>
            <person name="Bukari Y."/>
            <person name="Meinhardt L.W."/>
            <person name="Bailey B.A."/>
        </authorList>
    </citation>
    <scope>NUCLEOTIDE SEQUENCE [LARGE SCALE GENOMIC DNA]</scope>
    <source>
        <strain evidence="7 8">GH-76</strain>
    </source>
</reference>
<evidence type="ECO:0000259" key="6">
    <source>
        <dbReference type="Pfam" id="PF01764"/>
    </source>
</evidence>
<dbReference type="PANTHER" id="PTHR45856:SF25">
    <property type="entry name" value="FUNGAL LIPASE-LIKE DOMAIN-CONTAINING PROTEIN"/>
    <property type="match status" value="1"/>
</dbReference>
<keyword evidence="1" id="KW-1015">Disulfide bond</keyword>
<gene>
    <name evidence="7" type="ORF">V5O48_013727</name>
</gene>
<evidence type="ECO:0000256" key="2">
    <source>
        <dbReference type="ARBA" id="ARBA00043996"/>
    </source>
</evidence>
<dbReference type="PANTHER" id="PTHR45856">
    <property type="entry name" value="ALPHA/BETA-HYDROLASES SUPERFAMILY PROTEIN"/>
    <property type="match status" value="1"/>
</dbReference>
<sequence length="299" mass="31418">MFPIRSLVALLAVFAAVVLASPTPEKRQSITILSSAQVTTFKPYSFYAAAAYCQPANTKAWNCGANCNANPTFKPVASGGDGGGVQFWYVGYDPTLKTVIVGHQGTDFSEIEAVITDANFVLTGLSTSLFPGVPSAVKVHSGFKDAQADTATQVLAAVKSALSANSANTVTVVGHSLGAAIAHLDALYLRLQLPTTTTVKMISYASPRVGNADFANFIDSKVPMNRINNKKDLVPILPGRFLGFSHANGEIHIKEDNGWASCPGHDNTDTQCSTGDVPNILVGNGDDHSGPYDGVHMGC</sequence>
<evidence type="ECO:0000313" key="8">
    <source>
        <dbReference type="Proteomes" id="UP001465976"/>
    </source>
</evidence>
<accession>A0ABR3EZA5</accession>
<comment type="similarity">
    <text evidence="2">Belongs to the AB hydrolase superfamily. Lipase family. Class 3 subfamily.</text>
</comment>
<name>A0ABR3EZA5_9AGAR</name>
<feature type="chain" id="PRO_5047207937" description="Fungal lipase-type domain-containing protein" evidence="5">
    <location>
        <begin position="21"/>
        <end position="299"/>
    </location>
</feature>
<dbReference type="Proteomes" id="UP001465976">
    <property type="component" value="Unassembled WGS sequence"/>
</dbReference>
<dbReference type="InterPro" id="IPR051218">
    <property type="entry name" value="Sec_MonoDiacylglyc_Lipase"/>
</dbReference>
<dbReference type="SUPFAM" id="SSF53474">
    <property type="entry name" value="alpha/beta-Hydrolases"/>
    <property type="match status" value="1"/>
</dbReference>
<keyword evidence="8" id="KW-1185">Reference proteome</keyword>
<dbReference type="Pfam" id="PF01764">
    <property type="entry name" value="Lipase_3"/>
    <property type="match status" value="1"/>
</dbReference>
<evidence type="ECO:0000256" key="4">
    <source>
        <dbReference type="ARBA" id="ARBA00048461"/>
    </source>
</evidence>
<proteinExistence type="inferred from homology"/>
<feature type="signal peptide" evidence="5">
    <location>
        <begin position="1"/>
        <end position="20"/>
    </location>
</feature>
<organism evidence="7 8">
    <name type="scientific">Marasmius crinis-equi</name>
    <dbReference type="NCBI Taxonomy" id="585013"/>
    <lineage>
        <taxon>Eukaryota</taxon>
        <taxon>Fungi</taxon>
        <taxon>Dikarya</taxon>
        <taxon>Basidiomycota</taxon>
        <taxon>Agaricomycotina</taxon>
        <taxon>Agaricomycetes</taxon>
        <taxon>Agaricomycetidae</taxon>
        <taxon>Agaricales</taxon>
        <taxon>Marasmiineae</taxon>
        <taxon>Marasmiaceae</taxon>
        <taxon>Marasmius</taxon>
    </lineage>
</organism>
<comment type="catalytic activity">
    <reaction evidence="4">
        <text>a monoacylglycerol + H2O = glycerol + a fatty acid + H(+)</text>
        <dbReference type="Rhea" id="RHEA:15245"/>
        <dbReference type="ChEBI" id="CHEBI:15377"/>
        <dbReference type="ChEBI" id="CHEBI:15378"/>
        <dbReference type="ChEBI" id="CHEBI:17408"/>
        <dbReference type="ChEBI" id="CHEBI:17754"/>
        <dbReference type="ChEBI" id="CHEBI:28868"/>
    </reaction>
</comment>
<evidence type="ECO:0000256" key="3">
    <source>
        <dbReference type="ARBA" id="ARBA00047591"/>
    </source>
</evidence>
<protein>
    <recommendedName>
        <fullName evidence="6">Fungal lipase-type domain-containing protein</fullName>
    </recommendedName>
</protein>
<evidence type="ECO:0000313" key="7">
    <source>
        <dbReference type="EMBL" id="KAL0568267.1"/>
    </source>
</evidence>
<dbReference type="Gene3D" id="3.40.50.1820">
    <property type="entry name" value="alpha/beta hydrolase"/>
    <property type="match status" value="1"/>
</dbReference>
<dbReference type="CDD" id="cd00519">
    <property type="entry name" value="Lipase_3"/>
    <property type="match status" value="1"/>
</dbReference>
<dbReference type="InterPro" id="IPR002921">
    <property type="entry name" value="Fungal_lipase-type"/>
</dbReference>
<dbReference type="InterPro" id="IPR029058">
    <property type="entry name" value="AB_hydrolase_fold"/>
</dbReference>
<keyword evidence="5" id="KW-0732">Signal</keyword>
<dbReference type="EMBL" id="JBAHYK010001379">
    <property type="protein sequence ID" value="KAL0568267.1"/>
    <property type="molecule type" value="Genomic_DNA"/>
</dbReference>
<comment type="catalytic activity">
    <reaction evidence="3">
        <text>a diacylglycerol + H2O = a monoacylglycerol + a fatty acid + H(+)</text>
        <dbReference type="Rhea" id="RHEA:32731"/>
        <dbReference type="ChEBI" id="CHEBI:15377"/>
        <dbReference type="ChEBI" id="CHEBI:15378"/>
        <dbReference type="ChEBI" id="CHEBI:17408"/>
        <dbReference type="ChEBI" id="CHEBI:18035"/>
        <dbReference type="ChEBI" id="CHEBI:28868"/>
    </reaction>
</comment>